<feature type="transmembrane region" description="Helical" evidence="5">
    <location>
        <begin position="74"/>
        <end position="102"/>
    </location>
</feature>
<dbReference type="EMBL" id="CP147404">
    <property type="protein sequence ID" value="WXB92246.1"/>
    <property type="molecule type" value="Genomic_DNA"/>
</dbReference>
<keyword evidence="4 5" id="KW-0472">Membrane</keyword>
<evidence type="ECO:0000256" key="2">
    <source>
        <dbReference type="ARBA" id="ARBA00022692"/>
    </source>
</evidence>
<evidence type="ECO:0000313" key="6">
    <source>
        <dbReference type="EMBL" id="WXB92246.1"/>
    </source>
</evidence>
<proteinExistence type="predicted"/>
<keyword evidence="3 5" id="KW-1133">Transmembrane helix</keyword>
<evidence type="ECO:0000256" key="4">
    <source>
        <dbReference type="ARBA" id="ARBA00023136"/>
    </source>
</evidence>
<evidence type="ECO:0000313" key="7">
    <source>
        <dbReference type="Proteomes" id="UP001387364"/>
    </source>
</evidence>
<evidence type="ECO:0000256" key="1">
    <source>
        <dbReference type="ARBA" id="ARBA00004141"/>
    </source>
</evidence>
<keyword evidence="7" id="KW-1185">Reference proteome</keyword>
<feature type="transmembrane region" description="Helical" evidence="5">
    <location>
        <begin position="114"/>
        <end position="139"/>
    </location>
</feature>
<feature type="transmembrane region" description="Helical" evidence="5">
    <location>
        <begin position="25"/>
        <end position="42"/>
    </location>
</feature>
<dbReference type="Pfam" id="PF02674">
    <property type="entry name" value="Colicin_V"/>
    <property type="match status" value="1"/>
</dbReference>
<organism evidence="6 7">
    <name type="scientific">Bacillus kandeliae</name>
    <dbReference type="NCBI Taxonomy" id="3129297"/>
    <lineage>
        <taxon>Bacteria</taxon>
        <taxon>Bacillati</taxon>
        <taxon>Bacillota</taxon>
        <taxon>Bacilli</taxon>
        <taxon>Bacillales</taxon>
        <taxon>Bacillaceae</taxon>
        <taxon>Bacillus</taxon>
    </lineage>
</organism>
<dbReference type="Proteomes" id="UP001387364">
    <property type="component" value="Chromosome"/>
</dbReference>
<dbReference type="PANTHER" id="PTHR37306:SF1">
    <property type="entry name" value="COLICIN V PRODUCTION PROTEIN"/>
    <property type="match status" value="1"/>
</dbReference>
<evidence type="ECO:0000256" key="3">
    <source>
        <dbReference type="ARBA" id="ARBA00022989"/>
    </source>
</evidence>
<gene>
    <name evidence="6" type="ORF">WDJ61_13405</name>
</gene>
<dbReference type="RefSeq" id="WP_338750538.1">
    <property type="nucleotide sequence ID" value="NZ_CP147404.1"/>
</dbReference>
<dbReference type="InterPro" id="IPR003825">
    <property type="entry name" value="Colicin-V_CvpA"/>
</dbReference>
<keyword evidence="2 5" id="KW-0812">Transmembrane</keyword>
<name>A0ABZ2N3H6_9BACI</name>
<accession>A0ABZ2N3H6</accession>
<dbReference type="PANTHER" id="PTHR37306">
    <property type="entry name" value="COLICIN V PRODUCTION PROTEIN"/>
    <property type="match status" value="1"/>
</dbReference>
<reference evidence="6 7" key="1">
    <citation type="submission" date="2024-02" db="EMBL/GenBank/DDBJ databases">
        <title>Seven novel Bacillus-like species.</title>
        <authorList>
            <person name="Liu G."/>
        </authorList>
    </citation>
    <scope>NUCLEOTIDE SEQUENCE [LARGE SCALE GENOMIC DNA]</scope>
    <source>
        <strain evidence="6 7">FJAT-52991</strain>
    </source>
</reference>
<comment type="subcellular location">
    <subcellularLocation>
        <location evidence="1">Membrane</location>
        <topology evidence="1">Multi-pass membrane protein</topology>
    </subcellularLocation>
</comment>
<protein>
    <submittedName>
        <fullName evidence="6">CvpA family protein</fullName>
    </submittedName>
</protein>
<sequence>MIDIILFIFLLAGIAIGLKRGFILQIFHMVSSIVAAIVAILMREQVAPKLQWIPMPPIEDTPVFQYIPTHFESFYYGTIAFILVFFVVKVALSLFASFINIIAQIPIIKEVNKIGGGLLGFAEVYLVLFVLLYIGALFAGNGVQDMIAQSTISNYILYDTPYLSEALRTFDLMGYVNNFSF</sequence>
<evidence type="ECO:0000256" key="5">
    <source>
        <dbReference type="SAM" id="Phobius"/>
    </source>
</evidence>